<evidence type="ECO:0000313" key="3">
    <source>
        <dbReference type="WBParaSite" id="GPUH_0001190801-mRNA-1"/>
    </source>
</evidence>
<dbReference type="WBParaSite" id="GPUH_0001190801-mRNA-1">
    <property type="protein sequence ID" value="GPUH_0001190801-mRNA-1"/>
    <property type="gene ID" value="GPUH_0001190801"/>
</dbReference>
<proteinExistence type="predicted"/>
<evidence type="ECO:0000313" key="1">
    <source>
        <dbReference type="EMBL" id="VDN19460.1"/>
    </source>
</evidence>
<reference evidence="1 2" key="2">
    <citation type="submission" date="2018-11" db="EMBL/GenBank/DDBJ databases">
        <authorList>
            <consortium name="Pathogen Informatics"/>
        </authorList>
    </citation>
    <scope>NUCLEOTIDE SEQUENCE [LARGE SCALE GENOMIC DNA]</scope>
</reference>
<sequence>MLTKQSEEQLQGCGLELRGKRGGGLGRQWRSGGLGKIWSLVLVFFRRWILVLLPLHDDISFAHGTFFCLYLRYE</sequence>
<dbReference type="AlphaFoldDB" id="A0A183DT53"/>
<accession>A0A183DT53</accession>
<keyword evidence="2" id="KW-1185">Reference proteome</keyword>
<gene>
    <name evidence="1" type="ORF">GPUH_LOCUS11894</name>
</gene>
<dbReference type="Proteomes" id="UP000271098">
    <property type="component" value="Unassembled WGS sequence"/>
</dbReference>
<evidence type="ECO:0000313" key="2">
    <source>
        <dbReference type="Proteomes" id="UP000271098"/>
    </source>
</evidence>
<organism evidence="3">
    <name type="scientific">Gongylonema pulchrum</name>
    <dbReference type="NCBI Taxonomy" id="637853"/>
    <lineage>
        <taxon>Eukaryota</taxon>
        <taxon>Metazoa</taxon>
        <taxon>Ecdysozoa</taxon>
        <taxon>Nematoda</taxon>
        <taxon>Chromadorea</taxon>
        <taxon>Rhabditida</taxon>
        <taxon>Spirurina</taxon>
        <taxon>Spiruromorpha</taxon>
        <taxon>Spiruroidea</taxon>
        <taxon>Gongylonematidae</taxon>
        <taxon>Gongylonema</taxon>
    </lineage>
</organism>
<dbReference type="EMBL" id="UYRT01078879">
    <property type="protein sequence ID" value="VDN19460.1"/>
    <property type="molecule type" value="Genomic_DNA"/>
</dbReference>
<protein>
    <submittedName>
        <fullName evidence="1 3">Uncharacterized protein</fullName>
    </submittedName>
</protein>
<name>A0A183DT53_9BILA</name>
<reference evidence="3" key="1">
    <citation type="submission" date="2016-06" db="UniProtKB">
        <authorList>
            <consortium name="WormBaseParasite"/>
        </authorList>
    </citation>
    <scope>IDENTIFICATION</scope>
</reference>